<organism evidence="3 4">
    <name type="scientific">Drechmeria coniospora</name>
    <name type="common">Nematophagous fungus</name>
    <name type="synonym">Meria coniospora</name>
    <dbReference type="NCBI Taxonomy" id="98403"/>
    <lineage>
        <taxon>Eukaryota</taxon>
        <taxon>Fungi</taxon>
        <taxon>Dikarya</taxon>
        <taxon>Ascomycota</taxon>
        <taxon>Pezizomycotina</taxon>
        <taxon>Sordariomycetes</taxon>
        <taxon>Hypocreomycetidae</taxon>
        <taxon>Hypocreales</taxon>
        <taxon>Ophiocordycipitaceae</taxon>
        <taxon>Drechmeria</taxon>
    </lineage>
</organism>
<feature type="compositionally biased region" description="Acidic residues" evidence="1">
    <location>
        <begin position="71"/>
        <end position="81"/>
    </location>
</feature>
<dbReference type="EMBL" id="LAYC01000002">
    <property type="protein sequence ID" value="KYK56812.1"/>
    <property type="molecule type" value="Genomic_DNA"/>
</dbReference>
<feature type="region of interest" description="Disordered" evidence="1">
    <location>
        <begin position="40"/>
        <end position="82"/>
    </location>
</feature>
<feature type="compositionally biased region" description="Polar residues" evidence="1">
    <location>
        <begin position="40"/>
        <end position="68"/>
    </location>
</feature>
<dbReference type="AlphaFoldDB" id="A0A151GIF6"/>
<comment type="caution">
    <text evidence="3">The sequence shown here is derived from an EMBL/GenBank/DDBJ whole genome shotgun (WGS) entry which is preliminary data.</text>
</comment>
<evidence type="ECO:0000313" key="4">
    <source>
        <dbReference type="Proteomes" id="UP000076580"/>
    </source>
</evidence>
<evidence type="ECO:0000256" key="2">
    <source>
        <dbReference type="SAM" id="SignalP"/>
    </source>
</evidence>
<feature type="chain" id="PRO_5007580659" evidence="2">
    <location>
        <begin position="18"/>
        <end position="122"/>
    </location>
</feature>
<feature type="signal peptide" evidence="2">
    <location>
        <begin position="1"/>
        <end position="17"/>
    </location>
</feature>
<protein>
    <submittedName>
        <fullName evidence="3">Uncharacterized protein</fullName>
    </submittedName>
</protein>
<keyword evidence="4" id="KW-1185">Reference proteome</keyword>
<keyword evidence="2" id="KW-0732">Signal</keyword>
<reference evidence="3 4" key="1">
    <citation type="journal article" date="2016" name="Sci. Rep.">
        <title>Insights into Adaptations to a Near-Obligate Nematode Endoparasitic Lifestyle from the Finished Genome of Drechmeria coniospora.</title>
        <authorList>
            <person name="Zhang L."/>
            <person name="Zhou Z."/>
            <person name="Guo Q."/>
            <person name="Fokkens L."/>
            <person name="Miskei M."/>
            <person name="Pocsi I."/>
            <person name="Zhang W."/>
            <person name="Chen M."/>
            <person name="Wang L."/>
            <person name="Sun Y."/>
            <person name="Donzelli B.G."/>
            <person name="Gibson D.M."/>
            <person name="Nelson D.R."/>
            <person name="Luo J.G."/>
            <person name="Rep M."/>
            <person name="Liu H."/>
            <person name="Yang S."/>
            <person name="Wang J."/>
            <person name="Krasnoff S.B."/>
            <person name="Xu Y."/>
            <person name="Molnar I."/>
            <person name="Lin M."/>
        </authorList>
    </citation>
    <scope>NUCLEOTIDE SEQUENCE [LARGE SCALE GENOMIC DNA]</scope>
    <source>
        <strain evidence="3 4">ARSEF 6962</strain>
    </source>
</reference>
<sequence length="122" mass="13146">MRVSVAVLVAFTGLGLAAPTNWDRFSDMINAQVNRGMSSFRQGWGQNAQGRNMNTNRWGSNQAANAPSYTGDDDDDDDVDTDSWTKKFPSVFNGNAFRQNVAATAKQGSKCVATGGGWCTTN</sequence>
<dbReference type="InParanoid" id="A0A151GIF6"/>
<dbReference type="Proteomes" id="UP000076580">
    <property type="component" value="Chromosome 02"/>
</dbReference>
<evidence type="ECO:0000256" key="1">
    <source>
        <dbReference type="SAM" id="MobiDB-lite"/>
    </source>
</evidence>
<accession>A0A151GIF6</accession>
<proteinExistence type="predicted"/>
<dbReference type="RefSeq" id="XP_040656164.1">
    <property type="nucleotide sequence ID" value="XM_040801131.1"/>
</dbReference>
<evidence type="ECO:0000313" key="3">
    <source>
        <dbReference type="EMBL" id="KYK56812.1"/>
    </source>
</evidence>
<dbReference type="GeneID" id="63716461"/>
<name>A0A151GIF6_DRECN</name>
<gene>
    <name evidence="3" type="ORF">DCS_03818</name>
</gene>